<dbReference type="EMBL" id="CM007905">
    <property type="protein sequence ID" value="OTF92112.1"/>
    <property type="molecule type" value="Genomic_DNA"/>
</dbReference>
<keyword evidence="2" id="KW-1185">Reference proteome</keyword>
<organism evidence="1 2">
    <name type="scientific">Helianthus annuus</name>
    <name type="common">Common sunflower</name>
    <dbReference type="NCBI Taxonomy" id="4232"/>
    <lineage>
        <taxon>Eukaryota</taxon>
        <taxon>Viridiplantae</taxon>
        <taxon>Streptophyta</taxon>
        <taxon>Embryophyta</taxon>
        <taxon>Tracheophyta</taxon>
        <taxon>Spermatophyta</taxon>
        <taxon>Magnoliopsida</taxon>
        <taxon>eudicotyledons</taxon>
        <taxon>Gunneridae</taxon>
        <taxon>Pentapetalae</taxon>
        <taxon>asterids</taxon>
        <taxon>campanulids</taxon>
        <taxon>Asterales</taxon>
        <taxon>Asteraceae</taxon>
        <taxon>Asteroideae</taxon>
        <taxon>Heliantheae alliance</taxon>
        <taxon>Heliantheae</taxon>
        <taxon>Helianthus</taxon>
    </lineage>
</organism>
<gene>
    <name evidence="1" type="ORF">HannXRQ_Chr16g0518271</name>
</gene>
<evidence type="ECO:0000313" key="1">
    <source>
        <dbReference type="EMBL" id="OTF92112.1"/>
    </source>
</evidence>
<dbReference type="AlphaFoldDB" id="A0A251S0V7"/>
<protein>
    <submittedName>
        <fullName evidence="1">Uncharacterized protein</fullName>
    </submittedName>
</protein>
<dbReference type="InParanoid" id="A0A251S0V7"/>
<proteinExistence type="predicted"/>
<name>A0A251S0V7_HELAN</name>
<accession>A0A251S0V7</accession>
<dbReference type="Proteomes" id="UP000215914">
    <property type="component" value="Chromosome 16"/>
</dbReference>
<sequence>MLQTVGYNVQLSIIIQCCRQGTTQRVRPKELHFGQRTFNGVLIVNHRITK</sequence>
<reference evidence="2" key="1">
    <citation type="journal article" date="2017" name="Nature">
        <title>The sunflower genome provides insights into oil metabolism, flowering and Asterid evolution.</title>
        <authorList>
            <person name="Badouin H."/>
            <person name="Gouzy J."/>
            <person name="Grassa C.J."/>
            <person name="Murat F."/>
            <person name="Staton S.E."/>
            <person name="Cottret L."/>
            <person name="Lelandais-Briere C."/>
            <person name="Owens G.L."/>
            <person name="Carrere S."/>
            <person name="Mayjonade B."/>
            <person name="Legrand L."/>
            <person name="Gill N."/>
            <person name="Kane N.C."/>
            <person name="Bowers J.E."/>
            <person name="Hubner S."/>
            <person name="Bellec A."/>
            <person name="Berard A."/>
            <person name="Berges H."/>
            <person name="Blanchet N."/>
            <person name="Boniface M.C."/>
            <person name="Brunel D."/>
            <person name="Catrice O."/>
            <person name="Chaidir N."/>
            <person name="Claudel C."/>
            <person name="Donnadieu C."/>
            <person name="Faraut T."/>
            <person name="Fievet G."/>
            <person name="Helmstetter N."/>
            <person name="King M."/>
            <person name="Knapp S.J."/>
            <person name="Lai Z."/>
            <person name="Le Paslier M.C."/>
            <person name="Lippi Y."/>
            <person name="Lorenzon L."/>
            <person name="Mandel J.R."/>
            <person name="Marage G."/>
            <person name="Marchand G."/>
            <person name="Marquand E."/>
            <person name="Bret-Mestries E."/>
            <person name="Morien E."/>
            <person name="Nambeesan S."/>
            <person name="Nguyen T."/>
            <person name="Pegot-Espagnet P."/>
            <person name="Pouilly N."/>
            <person name="Raftis F."/>
            <person name="Sallet E."/>
            <person name="Schiex T."/>
            <person name="Thomas J."/>
            <person name="Vandecasteele C."/>
            <person name="Vares D."/>
            <person name="Vear F."/>
            <person name="Vautrin S."/>
            <person name="Crespi M."/>
            <person name="Mangin B."/>
            <person name="Burke J.M."/>
            <person name="Salse J."/>
            <person name="Munos S."/>
            <person name="Vincourt P."/>
            <person name="Rieseberg L.H."/>
            <person name="Langlade N.B."/>
        </authorList>
    </citation>
    <scope>NUCLEOTIDE SEQUENCE [LARGE SCALE GENOMIC DNA]</scope>
    <source>
        <strain evidence="2">cv. SF193</strain>
    </source>
</reference>
<evidence type="ECO:0000313" key="2">
    <source>
        <dbReference type="Proteomes" id="UP000215914"/>
    </source>
</evidence>